<evidence type="ECO:0000256" key="1">
    <source>
        <dbReference type="SAM" id="Coils"/>
    </source>
</evidence>
<keyword evidence="2" id="KW-0732">Signal</keyword>
<accession>A0ABM8FKQ8</accession>
<protein>
    <recommendedName>
        <fullName evidence="6">Lipoprotein</fullName>
    </recommendedName>
</protein>
<evidence type="ECO:0000313" key="5">
    <source>
        <dbReference type="Proteomes" id="UP001321445"/>
    </source>
</evidence>
<dbReference type="PROSITE" id="PS51257">
    <property type="entry name" value="PROKAR_LIPOPROTEIN"/>
    <property type="match status" value="1"/>
</dbReference>
<name>A0ABM8FKQ8_9BACT</name>
<evidence type="ECO:0000313" key="4">
    <source>
        <dbReference type="EMBL" id="BDY13015.1"/>
    </source>
</evidence>
<evidence type="ECO:0008006" key="6">
    <source>
        <dbReference type="Google" id="ProtNLM"/>
    </source>
</evidence>
<dbReference type="EMBL" id="AP027370">
    <property type="protein sequence ID" value="BDY12898.1"/>
    <property type="molecule type" value="Genomic_DNA"/>
</dbReference>
<proteinExistence type="predicted"/>
<evidence type="ECO:0000256" key="2">
    <source>
        <dbReference type="SAM" id="SignalP"/>
    </source>
</evidence>
<keyword evidence="1" id="KW-0175">Coiled coil</keyword>
<dbReference type="Proteomes" id="UP001321445">
    <property type="component" value="Chromosome"/>
</dbReference>
<dbReference type="EMBL" id="AP027370">
    <property type="protein sequence ID" value="BDY13015.1"/>
    <property type="molecule type" value="Genomic_DNA"/>
</dbReference>
<feature type="coiled-coil region" evidence="1">
    <location>
        <begin position="104"/>
        <end position="131"/>
    </location>
</feature>
<feature type="signal peptide" evidence="2">
    <location>
        <begin position="1"/>
        <end position="22"/>
    </location>
</feature>
<evidence type="ECO:0000313" key="3">
    <source>
        <dbReference type="EMBL" id="BDY12898.1"/>
    </source>
</evidence>
<organism evidence="3 5">
    <name type="scientific">Hydrogenimonas cancrithermarum</name>
    <dbReference type="NCBI Taxonomy" id="2993563"/>
    <lineage>
        <taxon>Bacteria</taxon>
        <taxon>Pseudomonadati</taxon>
        <taxon>Campylobacterota</taxon>
        <taxon>Epsilonproteobacteria</taxon>
        <taxon>Campylobacterales</taxon>
        <taxon>Hydrogenimonadaceae</taxon>
        <taxon>Hydrogenimonas</taxon>
    </lineage>
</organism>
<gene>
    <name evidence="3" type="ORF">HCR_12100</name>
    <name evidence="4" type="ORF">HCR_13270</name>
</gene>
<dbReference type="RefSeq" id="WP_286335949.1">
    <property type="nucleotide sequence ID" value="NZ_AP027370.1"/>
</dbReference>
<feature type="chain" id="PRO_5045028640" description="Lipoprotein" evidence="2">
    <location>
        <begin position="23"/>
        <end position="134"/>
    </location>
</feature>
<reference evidence="3 5" key="1">
    <citation type="submission" date="2023-03" db="EMBL/GenBank/DDBJ databases">
        <title>Description of Hydrogenimonas sp. ISO32.</title>
        <authorList>
            <person name="Mino S."/>
            <person name="Fukazawa S."/>
            <person name="Sawabe T."/>
        </authorList>
    </citation>
    <scope>NUCLEOTIDE SEQUENCE [LARGE SCALE GENOMIC DNA]</scope>
    <source>
        <strain evidence="3 5">ISO32</strain>
    </source>
</reference>
<sequence>MVKKTVLVLAVGSLLFTGCAQKNLEGTAISGSGTEMMIEKRLEHRVDAEKLKNAIVKAAKSIGWMTTPLGERKIIAEKYFSETKNIAAEISLGAEGYTIEYSSGQNVESEAADLLEDLENAIEKELKKESEHGH</sequence>
<keyword evidence="5" id="KW-1185">Reference proteome</keyword>